<dbReference type="AlphaFoldDB" id="A0A0E9UGT8"/>
<organism evidence="1">
    <name type="scientific">Anguilla anguilla</name>
    <name type="common">European freshwater eel</name>
    <name type="synonym">Muraena anguilla</name>
    <dbReference type="NCBI Taxonomy" id="7936"/>
    <lineage>
        <taxon>Eukaryota</taxon>
        <taxon>Metazoa</taxon>
        <taxon>Chordata</taxon>
        <taxon>Craniata</taxon>
        <taxon>Vertebrata</taxon>
        <taxon>Euteleostomi</taxon>
        <taxon>Actinopterygii</taxon>
        <taxon>Neopterygii</taxon>
        <taxon>Teleostei</taxon>
        <taxon>Anguilliformes</taxon>
        <taxon>Anguillidae</taxon>
        <taxon>Anguilla</taxon>
    </lineage>
</organism>
<dbReference type="EMBL" id="GBXM01043483">
    <property type="protein sequence ID" value="JAH65094.1"/>
    <property type="molecule type" value="Transcribed_RNA"/>
</dbReference>
<reference evidence="1" key="1">
    <citation type="submission" date="2014-11" db="EMBL/GenBank/DDBJ databases">
        <authorList>
            <person name="Amaro Gonzalez C."/>
        </authorList>
    </citation>
    <scope>NUCLEOTIDE SEQUENCE</scope>
</reference>
<evidence type="ECO:0000313" key="1">
    <source>
        <dbReference type="EMBL" id="JAH65094.1"/>
    </source>
</evidence>
<accession>A0A0E9UGT8</accession>
<sequence length="25" mass="3126">MSWKCNYEQLSYLVYSLQCSEFKKF</sequence>
<protein>
    <submittedName>
        <fullName evidence="1">Uncharacterized protein</fullName>
    </submittedName>
</protein>
<name>A0A0E9UGT8_ANGAN</name>
<reference evidence="1" key="2">
    <citation type="journal article" date="2015" name="Fish Shellfish Immunol.">
        <title>Early steps in the European eel (Anguilla anguilla)-Vibrio vulnificus interaction in the gills: Role of the RtxA13 toxin.</title>
        <authorList>
            <person name="Callol A."/>
            <person name="Pajuelo D."/>
            <person name="Ebbesson L."/>
            <person name="Teles M."/>
            <person name="MacKenzie S."/>
            <person name="Amaro C."/>
        </authorList>
    </citation>
    <scope>NUCLEOTIDE SEQUENCE</scope>
</reference>
<proteinExistence type="predicted"/>